<organism evidence="3">
    <name type="scientific">viral metagenome</name>
    <dbReference type="NCBI Taxonomy" id="1070528"/>
    <lineage>
        <taxon>unclassified sequences</taxon>
        <taxon>metagenomes</taxon>
        <taxon>organismal metagenomes</taxon>
    </lineage>
</organism>
<protein>
    <recommendedName>
        <fullName evidence="2">S1-like domain-containing protein</fullName>
    </recommendedName>
</protein>
<feature type="region of interest" description="Disordered" evidence="1">
    <location>
        <begin position="1"/>
        <end position="21"/>
    </location>
</feature>
<dbReference type="GO" id="GO:0003743">
    <property type="term" value="F:translation initiation factor activity"/>
    <property type="evidence" value="ECO:0007669"/>
    <property type="project" value="InterPro"/>
</dbReference>
<dbReference type="Pfam" id="PF01176">
    <property type="entry name" value="eIF-1a"/>
    <property type="match status" value="1"/>
</dbReference>
<evidence type="ECO:0000256" key="1">
    <source>
        <dbReference type="SAM" id="MobiDB-lite"/>
    </source>
</evidence>
<reference evidence="3" key="1">
    <citation type="journal article" date="2020" name="Nature">
        <title>Giant virus diversity and host interactions through global metagenomics.</title>
        <authorList>
            <person name="Schulz F."/>
            <person name="Roux S."/>
            <person name="Paez-Espino D."/>
            <person name="Jungbluth S."/>
            <person name="Walsh D.A."/>
            <person name="Denef V.J."/>
            <person name="McMahon K.D."/>
            <person name="Konstantinidis K.T."/>
            <person name="Eloe-Fadrosh E.A."/>
            <person name="Kyrpides N.C."/>
            <person name="Woyke T."/>
        </authorList>
    </citation>
    <scope>NUCLEOTIDE SEQUENCE</scope>
    <source>
        <strain evidence="3">GVMAG-S-1102244-55</strain>
    </source>
</reference>
<dbReference type="GO" id="GO:0003723">
    <property type="term" value="F:RNA binding"/>
    <property type="evidence" value="ECO:0007669"/>
    <property type="project" value="InterPro"/>
</dbReference>
<dbReference type="Gene3D" id="2.40.50.140">
    <property type="entry name" value="Nucleic acid-binding proteins"/>
    <property type="match status" value="1"/>
</dbReference>
<evidence type="ECO:0000313" key="3">
    <source>
        <dbReference type="EMBL" id="QHU15026.1"/>
    </source>
</evidence>
<dbReference type="InterPro" id="IPR012340">
    <property type="entry name" value="NA-bd_OB-fold"/>
</dbReference>
<dbReference type="SMART" id="SM00652">
    <property type="entry name" value="eIF1a"/>
    <property type="match status" value="1"/>
</dbReference>
<name>A0A6C0KD49_9ZZZZ</name>
<dbReference type="EMBL" id="MN740848">
    <property type="protein sequence ID" value="QHU15026.1"/>
    <property type="molecule type" value="Genomic_DNA"/>
</dbReference>
<dbReference type="InterPro" id="IPR006196">
    <property type="entry name" value="RNA-binding_domain_S1_IF1"/>
</dbReference>
<feature type="compositionally biased region" description="Basic residues" evidence="1">
    <location>
        <begin position="1"/>
        <end position="16"/>
    </location>
</feature>
<accession>A0A6C0KD49</accession>
<dbReference type="SUPFAM" id="SSF50249">
    <property type="entry name" value="Nucleic acid-binding proteins"/>
    <property type="match status" value="1"/>
</dbReference>
<evidence type="ECO:0000259" key="2">
    <source>
        <dbReference type="PROSITE" id="PS50832"/>
    </source>
</evidence>
<proteinExistence type="predicted"/>
<dbReference type="PROSITE" id="PS50832">
    <property type="entry name" value="S1_IF1_TYPE"/>
    <property type="match status" value="1"/>
</dbReference>
<dbReference type="AlphaFoldDB" id="A0A6C0KD49"/>
<feature type="domain" description="S1-like" evidence="2">
    <location>
        <begin position="27"/>
        <end position="115"/>
    </location>
</feature>
<dbReference type="InterPro" id="IPR001253">
    <property type="entry name" value="TIF_eIF-1A"/>
</dbReference>
<sequence length="207" mass="23680">MVKNKKGGSSHKKMARKNVAPKGGYNKKLRKAVVEGEMYARVTAMLGGGHARIICADGVERTLVIRGKFRGRNKRDNTLKLNTFVLVGLQSVSFGAVIQKRKGKLEKADLLEVYREGQKEELIKLPGLEKILDDESKIKQQEDLGFDVMTASETFMEEVISEEDKSRLKHNRKIEKERKKMAKKVVEQDKVEEKKIEFDMEVDWDDI</sequence>